<keyword evidence="1" id="KW-0472">Membrane</keyword>
<feature type="transmembrane region" description="Helical" evidence="1">
    <location>
        <begin position="1290"/>
        <end position="1311"/>
    </location>
</feature>
<gene>
    <name evidence="3" type="ORF">LEL_03153</name>
</gene>
<proteinExistence type="predicted"/>
<evidence type="ECO:0000313" key="3">
    <source>
        <dbReference type="EMBL" id="OAA79667.1"/>
    </source>
</evidence>
<evidence type="ECO:0000256" key="1">
    <source>
        <dbReference type="SAM" id="Phobius"/>
    </source>
</evidence>
<feature type="transmembrane region" description="Helical" evidence="1">
    <location>
        <begin position="1375"/>
        <end position="1401"/>
    </location>
</feature>
<sequence>MACTTVQRACRHLIPFLLLLLTILQSTLAEQDLNHDAFEGVNGFEQLAQFSEEHDAQLRRAYMALMSMFSDATREAATRYGAIELRALSNELESHIHTVNSNTDKRHRLDLKRSVSDDNDDNGEGGAEEILARLFSSPSPDTESELDIAQTDMEATSTGEQTEPDSRATTLGKRLLGGLLGNILGGDAGKAGGADGAAGAAAGGAGKGGIGGIISNVAGDVVGKLLSSTGSGFAGAGFFGGVGAGQGAAQALNLATAAKAKTTGEQVAQENGMKNSGLNPIISNAAMGLTATAVKAAMNSPLLSKLPPIAALAASLGAGVGSGGAMGLGVTSKNVAPPLNGSSVEDIVGGLGFGASRAFTSNLNLTGGLASLLPPANIGATVQGVGSGIGKGAALGLKLTRNASIEPPPPASLQDIPGVAGSLSFGLSRSFTDSIDVSNIAGLVPGNLDIGASVLSLASGLGGGAAQGLGLAAKNKNLAPPSPKAVSDIPGIAGTLGFGLSNSFTSGADLNAQSLGGLLPNFSFGDAALNVGNGVGKGAALGLKFTNDSSIAPPVPQAAQDIPGLAGTVAFGLSRSFTDALGQKSLANLVPANLDVGGLALSAGTGIGNGAARGLKLTKADLAPALPKSNADLNGIAGTFAFGLSNSLTDNLNLSAQSLGAAIPPIDFNSAALSVGNGIGSGAALGLKLTQKDASGFETPAPPSVPSLADIPKIAGTLAFGVSKSLTGSINGSGMSISNLIPADLDIGEVALGAGRGLGGGASMGLGLASMTMLKSRAESNSSSSNVPGLVEKFTFGLGNSFTDKINISSQAQNLASNLPPVDLGATVLSVGSGLGLGSAKGLGLAKADAQAPPMPESLKDIPQLAGTFSFGLSDALTKNLNITGLLGGLTKNAGGMLAKFAAPVASGLGKGIGTGSAVGLGLQPETDIASPQRSSTQGGDIDAEALAQSFAEGLTSRFLANDTAGKLIKSVSGGNGTGGITDLVGKIDVPRIANGLARGLLTGAGDGVQAVGGINAIINGTSAAPVGPIADTKVEFDDSTGGAVVGFGQGLGASGVVTLQKLLARGINLRRSLQWHNDGDAGDPNTRDLVVARRQENAPSPLNLTRLVSAKALSTVGQKGVDVLTCDGIGGLFLLLSGLQKSGTLPTGDFSENTLDSVRTLIPRDVIRVESQGSTFEVDGSVLADNLGKSDFNLFGTLTINGSPFGRYAAFLAVHIASAIIGLYVVWPLVLTLGSLQNMAIRLRIPLLISAWTPRTTMILRLFVVAPSLIFILVFGLLSGAAAGHFRTAHGILGLITLLVAIAAIALSFFAKPAELTPGDPVSGTAKLGTASWASHACNQVLMALLLPTAFTGFADLSSVTLCLTRAVVTFELAVSLGMGIVFVFALGMYMSSAELTLVFMANRKIKKQKLEEKNRNNENLGGDQGE</sequence>
<keyword evidence="1" id="KW-0812">Transmembrane</keyword>
<feature type="transmembrane region" description="Helical" evidence="1">
    <location>
        <begin position="1209"/>
        <end position="1238"/>
    </location>
</feature>
<keyword evidence="2" id="KW-0732">Signal</keyword>
<evidence type="ECO:0000313" key="4">
    <source>
        <dbReference type="Proteomes" id="UP000076881"/>
    </source>
</evidence>
<protein>
    <submittedName>
        <fullName evidence="3">Uncharacterized protein</fullName>
    </submittedName>
</protein>
<name>A0A168IUC8_CORDF</name>
<reference evidence="3 4" key="1">
    <citation type="journal article" date="2016" name="Genome Biol. Evol.">
        <title>Divergent and convergent evolution of fungal pathogenicity.</title>
        <authorList>
            <person name="Shang Y."/>
            <person name="Xiao G."/>
            <person name="Zheng P."/>
            <person name="Cen K."/>
            <person name="Zhan S."/>
            <person name="Wang C."/>
        </authorList>
    </citation>
    <scope>NUCLEOTIDE SEQUENCE [LARGE SCALE GENOMIC DNA]</scope>
    <source>
        <strain evidence="3 4">RCEF 1005</strain>
    </source>
</reference>
<feature type="transmembrane region" description="Helical" evidence="1">
    <location>
        <begin position="1332"/>
        <end position="1355"/>
    </location>
</feature>
<keyword evidence="4" id="KW-1185">Reference proteome</keyword>
<feature type="signal peptide" evidence="2">
    <location>
        <begin position="1"/>
        <end position="29"/>
    </location>
</feature>
<dbReference type="Proteomes" id="UP000076881">
    <property type="component" value="Unassembled WGS sequence"/>
</dbReference>
<feature type="chain" id="PRO_5007898009" evidence="2">
    <location>
        <begin position="30"/>
        <end position="1428"/>
    </location>
</feature>
<accession>A0A168IUC8</accession>
<comment type="caution">
    <text evidence="3">The sequence shown here is derived from an EMBL/GenBank/DDBJ whole genome shotgun (WGS) entry which is preliminary data.</text>
</comment>
<evidence type="ECO:0000256" key="2">
    <source>
        <dbReference type="SAM" id="SignalP"/>
    </source>
</evidence>
<feature type="transmembrane region" description="Helical" evidence="1">
    <location>
        <begin position="1259"/>
        <end position="1284"/>
    </location>
</feature>
<organism evidence="3 4">
    <name type="scientific">Akanthomyces lecanii RCEF 1005</name>
    <dbReference type="NCBI Taxonomy" id="1081108"/>
    <lineage>
        <taxon>Eukaryota</taxon>
        <taxon>Fungi</taxon>
        <taxon>Dikarya</taxon>
        <taxon>Ascomycota</taxon>
        <taxon>Pezizomycotina</taxon>
        <taxon>Sordariomycetes</taxon>
        <taxon>Hypocreomycetidae</taxon>
        <taxon>Hypocreales</taxon>
        <taxon>Cordycipitaceae</taxon>
        <taxon>Akanthomyces</taxon>
        <taxon>Cordyceps confragosa</taxon>
    </lineage>
</organism>
<dbReference type="EMBL" id="AZHF01000002">
    <property type="protein sequence ID" value="OAA79667.1"/>
    <property type="molecule type" value="Genomic_DNA"/>
</dbReference>
<dbReference type="OrthoDB" id="5148443at2759"/>
<keyword evidence="1" id="KW-1133">Transmembrane helix</keyword>